<reference evidence="1" key="2">
    <citation type="submission" date="2021-04" db="EMBL/GenBank/DDBJ databases">
        <authorList>
            <person name="Gilroy R."/>
        </authorList>
    </citation>
    <scope>NUCLEOTIDE SEQUENCE</scope>
    <source>
        <strain evidence="1">MalCec1-1739</strain>
    </source>
</reference>
<name>A0A9D2UI35_9BACT</name>
<dbReference type="Gene3D" id="2.160.20.10">
    <property type="entry name" value="Single-stranded right-handed beta-helix, Pectin lyase-like"/>
    <property type="match status" value="1"/>
</dbReference>
<protein>
    <submittedName>
        <fullName evidence="1">Right-handed parallel beta-helix repeat-containing protein</fullName>
    </submittedName>
</protein>
<dbReference type="Proteomes" id="UP000787625">
    <property type="component" value="Unassembled WGS sequence"/>
</dbReference>
<sequence length="478" mass="52068">MKRIVYVILLAVMAIPALVTACMDEKFSSDPSHLLEFSADTIYFDTLFSGVGSATRQLRVYNRHDASLMFSLALAGRDTSGYRINVDGRTDVGVQRFDGLSIRGGDSLYVFIELTARPQGSAAIGQVADRLVFTTNGVEQRVELLAYGRDAVTLRGPVVTRDTTFTADRPIIIYDSLVVAEGATLTCTEGTELYFHDKAGVIVRGRFVARGTAGREVVLRGDRTDRLFDYLPYDRVPGQWGGITIAGESYDNELVHTDVHGGLYAIRCDSADVTRQKLTLTSCRLSNTTGNVLEMTDCRADIANCEISNAGMSCVDMTGGDVRFVHCTLANYFSYGIKHGVALSLRNIRGDVPHPVISAAFYNCIIAGSSRDEISGGVADDATIAYNYIFHNSLVNSVEPDEGDVSSCLWEKDDNFRLIDGDTYTYDFRLDSLSAAIGMGAPAYSEDYPYDRDGRPRAAALGGDGMPDAGCYEWVPGL</sequence>
<gene>
    <name evidence="1" type="ORF">IAA93_03315</name>
</gene>
<reference evidence="1" key="1">
    <citation type="journal article" date="2021" name="PeerJ">
        <title>Extensive microbial diversity within the chicken gut microbiome revealed by metagenomics and culture.</title>
        <authorList>
            <person name="Gilroy R."/>
            <person name="Ravi A."/>
            <person name="Getino M."/>
            <person name="Pursley I."/>
            <person name="Horton D.L."/>
            <person name="Alikhan N.F."/>
            <person name="Baker D."/>
            <person name="Gharbi K."/>
            <person name="Hall N."/>
            <person name="Watson M."/>
            <person name="Adriaenssens E.M."/>
            <person name="Foster-Nyarko E."/>
            <person name="Jarju S."/>
            <person name="Secka A."/>
            <person name="Antonio M."/>
            <person name="Oren A."/>
            <person name="Chaudhuri R.R."/>
            <person name="La Ragione R."/>
            <person name="Hildebrand F."/>
            <person name="Pallen M.J."/>
        </authorList>
    </citation>
    <scope>NUCLEOTIDE SEQUENCE</scope>
    <source>
        <strain evidence="1">MalCec1-1739</strain>
    </source>
</reference>
<dbReference type="InterPro" id="IPR011050">
    <property type="entry name" value="Pectin_lyase_fold/virulence"/>
</dbReference>
<organism evidence="1 2">
    <name type="scientific">Candidatus Avibacteroides avistercoris</name>
    <dbReference type="NCBI Taxonomy" id="2840690"/>
    <lineage>
        <taxon>Bacteria</taxon>
        <taxon>Pseudomonadati</taxon>
        <taxon>Bacteroidota</taxon>
        <taxon>Bacteroidia</taxon>
        <taxon>Bacteroidales</taxon>
        <taxon>Bacteroidaceae</taxon>
        <taxon>Bacteroidaceae incertae sedis</taxon>
        <taxon>Candidatus Avibacteroides</taxon>
    </lineage>
</organism>
<accession>A0A9D2UI35</accession>
<evidence type="ECO:0000313" key="2">
    <source>
        <dbReference type="Proteomes" id="UP000787625"/>
    </source>
</evidence>
<dbReference type="SUPFAM" id="SSF51126">
    <property type="entry name" value="Pectin lyase-like"/>
    <property type="match status" value="1"/>
</dbReference>
<evidence type="ECO:0000313" key="1">
    <source>
        <dbReference type="EMBL" id="HJD52743.1"/>
    </source>
</evidence>
<dbReference type="InterPro" id="IPR012334">
    <property type="entry name" value="Pectin_lyas_fold"/>
</dbReference>
<dbReference type="EMBL" id="DWUP01000067">
    <property type="protein sequence ID" value="HJD52743.1"/>
    <property type="molecule type" value="Genomic_DNA"/>
</dbReference>
<comment type="caution">
    <text evidence="1">The sequence shown here is derived from an EMBL/GenBank/DDBJ whole genome shotgun (WGS) entry which is preliminary data.</text>
</comment>
<dbReference type="AlphaFoldDB" id="A0A9D2UI35"/>
<dbReference type="PROSITE" id="PS51257">
    <property type="entry name" value="PROKAR_LIPOPROTEIN"/>
    <property type="match status" value="1"/>
</dbReference>
<proteinExistence type="predicted"/>